<evidence type="ECO:0000259" key="1">
    <source>
        <dbReference type="PROSITE" id="PS50112"/>
    </source>
</evidence>
<feature type="domain" description="PAC" evidence="2">
    <location>
        <begin position="80"/>
        <end position="132"/>
    </location>
</feature>
<evidence type="ECO:0000313" key="5">
    <source>
        <dbReference type="Proteomes" id="UP000176037"/>
    </source>
</evidence>
<dbReference type="PANTHER" id="PTHR44757:SF2">
    <property type="entry name" value="BIOFILM ARCHITECTURE MAINTENANCE PROTEIN MBAA"/>
    <property type="match status" value="1"/>
</dbReference>
<sequence>MVDETQTAVFESTFEHCGVGLAHVSPKGEFIRVNKSLSAFLGYTREELVQLDFQKITHPDYLNEDLQYLAEMLDGMRNSYHMEKLYIHKKGHVVWGKLTVTLVCHADGSPAFFISVVEDIDDKKRYEQNYFESQETLRSIISSLSDRMAVWVAKPDLSSLIYLNEGYQRIWGRDAAELFNAPRSFITHIHAADRQRVQIFYQRTIQSPWQFEYRVMRDDGELRYIRERGEVIRDHGGEVIFLVITADDITHDRQLTEALKSANDRLNVLSRIDDLTGINNRRECLHAVDTEFKRLRRIGERTTSTLAFLDLDKFKQINDNYGHQTGDKALIALTERIQATMRVNDILGRYGGDEFLLLLPDTRDYEAESLLNRIFSQPVTVTSDDGVNVTIQCSIGLAQWDKELDTVQHWIELADQQMYQIKGSKS</sequence>
<dbReference type="CDD" id="cd00130">
    <property type="entry name" value="PAS"/>
    <property type="match status" value="2"/>
</dbReference>
<gene>
    <name evidence="4" type="ORF">BFC17_00360</name>
</gene>
<dbReference type="PROSITE" id="PS50112">
    <property type="entry name" value="PAS"/>
    <property type="match status" value="2"/>
</dbReference>
<dbReference type="SMART" id="SM00267">
    <property type="entry name" value="GGDEF"/>
    <property type="match status" value="1"/>
</dbReference>
<dbReference type="InterPro" id="IPR000160">
    <property type="entry name" value="GGDEF_dom"/>
</dbReference>
<evidence type="ECO:0000259" key="2">
    <source>
        <dbReference type="PROSITE" id="PS50113"/>
    </source>
</evidence>
<dbReference type="PANTHER" id="PTHR44757">
    <property type="entry name" value="DIGUANYLATE CYCLASE DGCP"/>
    <property type="match status" value="1"/>
</dbReference>
<name>A0A1E8FKA3_9ALTE</name>
<dbReference type="PROSITE" id="PS50887">
    <property type="entry name" value="GGDEF"/>
    <property type="match status" value="1"/>
</dbReference>
<dbReference type="InterPro" id="IPR000014">
    <property type="entry name" value="PAS"/>
</dbReference>
<feature type="domain" description="PAS" evidence="1">
    <location>
        <begin position="6"/>
        <end position="76"/>
    </location>
</feature>
<dbReference type="PROSITE" id="PS50113">
    <property type="entry name" value="PAC"/>
    <property type="match status" value="2"/>
</dbReference>
<dbReference type="SMART" id="SM00091">
    <property type="entry name" value="PAS"/>
    <property type="match status" value="2"/>
</dbReference>
<reference evidence="4 5" key="1">
    <citation type="submission" date="2016-09" db="EMBL/GenBank/DDBJ databases">
        <title>Alteromonas lipolytica, a new species isolated from sea water.</title>
        <authorList>
            <person name="Wu Y.-H."/>
            <person name="Cheng H."/>
            <person name="Xu X.-W."/>
        </authorList>
    </citation>
    <scope>NUCLEOTIDE SEQUENCE [LARGE SCALE GENOMIC DNA]</scope>
    <source>
        <strain evidence="4 5">JW12</strain>
    </source>
</reference>
<dbReference type="SUPFAM" id="SSF55785">
    <property type="entry name" value="PYP-like sensor domain (PAS domain)"/>
    <property type="match status" value="2"/>
</dbReference>
<comment type="caution">
    <text evidence="4">The sequence shown here is derived from an EMBL/GenBank/DDBJ whole genome shotgun (WGS) entry which is preliminary data.</text>
</comment>
<dbReference type="InterPro" id="IPR043128">
    <property type="entry name" value="Rev_trsase/Diguanyl_cyclase"/>
</dbReference>
<dbReference type="Pfam" id="PF13426">
    <property type="entry name" value="PAS_9"/>
    <property type="match status" value="1"/>
</dbReference>
<dbReference type="InterPro" id="IPR035965">
    <property type="entry name" value="PAS-like_dom_sf"/>
</dbReference>
<keyword evidence="5" id="KW-1185">Reference proteome</keyword>
<protein>
    <recommendedName>
        <fullName evidence="6">Diguanylate cyclase</fullName>
    </recommendedName>
</protein>
<dbReference type="EMBL" id="MJIC01000001">
    <property type="protein sequence ID" value="OFI36367.1"/>
    <property type="molecule type" value="Genomic_DNA"/>
</dbReference>
<dbReference type="STRING" id="1856405.BFC17_00360"/>
<dbReference type="InterPro" id="IPR013655">
    <property type="entry name" value="PAS_fold_3"/>
</dbReference>
<dbReference type="Pfam" id="PF00990">
    <property type="entry name" value="GGDEF"/>
    <property type="match status" value="1"/>
</dbReference>
<dbReference type="RefSeq" id="WP_070174478.1">
    <property type="nucleotide sequence ID" value="NZ_BMJR01000004.1"/>
</dbReference>
<accession>A0A1E8FKA3</accession>
<feature type="domain" description="GGDEF" evidence="3">
    <location>
        <begin position="302"/>
        <end position="426"/>
    </location>
</feature>
<proteinExistence type="predicted"/>
<dbReference type="AlphaFoldDB" id="A0A1E8FKA3"/>
<dbReference type="Pfam" id="PF08447">
    <property type="entry name" value="PAS_3"/>
    <property type="match status" value="1"/>
</dbReference>
<dbReference type="InterPro" id="IPR001610">
    <property type="entry name" value="PAC"/>
</dbReference>
<dbReference type="Gene3D" id="3.30.70.270">
    <property type="match status" value="1"/>
</dbReference>
<dbReference type="Gene3D" id="3.30.450.20">
    <property type="entry name" value="PAS domain"/>
    <property type="match status" value="2"/>
</dbReference>
<dbReference type="Proteomes" id="UP000176037">
    <property type="component" value="Unassembled WGS sequence"/>
</dbReference>
<dbReference type="SMART" id="SM00086">
    <property type="entry name" value="PAC"/>
    <property type="match status" value="2"/>
</dbReference>
<feature type="domain" description="PAC" evidence="2">
    <location>
        <begin position="209"/>
        <end position="261"/>
    </location>
</feature>
<dbReference type="OrthoDB" id="5620448at2"/>
<dbReference type="SUPFAM" id="SSF55073">
    <property type="entry name" value="Nucleotide cyclase"/>
    <property type="match status" value="1"/>
</dbReference>
<evidence type="ECO:0000259" key="3">
    <source>
        <dbReference type="PROSITE" id="PS50887"/>
    </source>
</evidence>
<evidence type="ECO:0008006" key="6">
    <source>
        <dbReference type="Google" id="ProtNLM"/>
    </source>
</evidence>
<dbReference type="InterPro" id="IPR052155">
    <property type="entry name" value="Biofilm_reg_signaling"/>
</dbReference>
<dbReference type="CDD" id="cd01949">
    <property type="entry name" value="GGDEF"/>
    <property type="match status" value="1"/>
</dbReference>
<dbReference type="InterPro" id="IPR029787">
    <property type="entry name" value="Nucleotide_cyclase"/>
</dbReference>
<feature type="domain" description="PAS" evidence="1">
    <location>
        <begin position="133"/>
        <end position="208"/>
    </location>
</feature>
<organism evidence="4 5">
    <name type="scientific">Alteromonas lipolytica</name>
    <dbReference type="NCBI Taxonomy" id="1856405"/>
    <lineage>
        <taxon>Bacteria</taxon>
        <taxon>Pseudomonadati</taxon>
        <taxon>Pseudomonadota</taxon>
        <taxon>Gammaproteobacteria</taxon>
        <taxon>Alteromonadales</taxon>
        <taxon>Alteromonadaceae</taxon>
        <taxon>Alteromonas/Salinimonas group</taxon>
        <taxon>Alteromonas</taxon>
    </lineage>
</organism>
<dbReference type="NCBIfam" id="TIGR00229">
    <property type="entry name" value="sensory_box"/>
    <property type="match status" value="2"/>
</dbReference>
<dbReference type="InterPro" id="IPR000700">
    <property type="entry name" value="PAS-assoc_C"/>
</dbReference>
<evidence type="ECO:0000313" key="4">
    <source>
        <dbReference type="EMBL" id="OFI36367.1"/>
    </source>
</evidence>
<dbReference type="NCBIfam" id="TIGR00254">
    <property type="entry name" value="GGDEF"/>
    <property type="match status" value="1"/>
</dbReference>